<dbReference type="PANTHER" id="PTHR46609:SF8">
    <property type="entry name" value="YQAJ VIRAL RECOMBINASE DOMAIN-CONTAINING PROTEIN"/>
    <property type="match status" value="1"/>
</dbReference>
<feature type="transmembrane region" description="Helical" evidence="1">
    <location>
        <begin position="67"/>
        <end position="87"/>
    </location>
</feature>
<protein>
    <recommendedName>
        <fullName evidence="4">YqaJ viral recombinase domain-containing protein</fullName>
    </recommendedName>
</protein>
<keyword evidence="3" id="KW-1185">Reference proteome</keyword>
<dbReference type="InterPro" id="IPR051703">
    <property type="entry name" value="NF-kappa-B_Signaling_Reg"/>
</dbReference>
<evidence type="ECO:0000313" key="2">
    <source>
        <dbReference type="EMBL" id="KAJ8884954.1"/>
    </source>
</evidence>
<gene>
    <name evidence="2" type="ORF">PR048_011150</name>
</gene>
<organism evidence="2 3">
    <name type="scientific">Dryococelus australis</name>
    <dbReference type="NCBI Taxonomy" id="614101"/>
    <lineage>
        <taxon>Eukaryota</taxon>
        <taxon>Metazoa</taxon>
        <taxon>Ecdysozoa</taxon>
        <taxon>Arthropoda</taxon>
        <taxon>Hexapoda</taxon>
        <taxon>Insecta</taxon>
        <taxon>Pterygota</taxon>
        <taxon>Neoptera</taxon>
        <taxon>Polyneoptera</taxon>
        <taxon>Phasmatodea</taxon>
        <taxon>Verophasmatodea</taxon>
        <taxon>Anareolatae</taxon>
        <taxon>Phasmatidae</taxon>
        <taxon>Eurycanthinae</taxon>
        <taxon>Dryococelus</taxon>
    </lineage>
</organism>
<reference evidence="2 3" key="1">
    <citation type="submission" date="2023-02" db="EMBL/GenBank/DDBJ databases">
        <title>LHISI_Scaffold_Assembly.</title>
        <authorList>
            <person name="Stuart O.P."/>
            <person name="Cleave R."/>
            <person name="Magrath M.J.L."/>
            <person name="Mikheyev A.S."/>
        </authorList>
    </citation>
    <scope>NUCLEOTIDE SEQUENCE [LARGE SCALE GENOMIC DNA]</scope>
    <source>
        <strain evidence="2">Daus_M_001</strain>
        <tissue evidence="2">Leg muscle</tissue>
    </source>
</reference>
<evidence type="ECO:0008006" key="4">
    <source>
        <dbReference type="Google" id="ProtNLM"/>
    </source>
</evidence>
<dbReference type="Gene3D" id="3.90.320.10">
    <property type="match status" value="1"/>
</dbReference>
<accession>A0ABQ9HKT6</accession>
<keyword evidence="1" id="KW-1133">Transmembrane helix</keyword>
<proteinExistence type="predicted"/>
<dbReference type="PANTHER" id="PTHR46609">
    <property type="entry name" value="EXONUCLEASE, PHAGE-TYPE/RECB, C-TERMINAL DOMAIN-CONTAINING PROTEIN"/>
    <property type="match status" value="1"/>
</dbReference>
<evidence type="ECO:0000256" key="1">
    <source>
        <dbReference type="SAM" id="Phobius"/>
    </source>
</evidence>
<dbReference type="Proteomes" id="UP001159363">
    <property type="component" value="Chromosome X"/>
</dbReference>
<sequence length="97" mass="11155">MESELFADKSMLLLAAISNGLIDSDFIIEVKCPLTAARHPPASNITKLTKLRLKEDERYMYQIQGQLHIALINACYFVIWTPLGMLVQKMERVLEFR</sequence>
<comment type="caution">
    <text evidence="2">The sequence shown here is derived from an EMBL/GenBank/DDBJ whole genome shotgun (WGS) entry which is preliminary data.</text>
</comment>
<name>A0ABQ9HKT6_9NEOP</name>
<keyword evidence="1" id="KW-0812">Transmembrane</keyword>
<dbReference type="InterPro" id="IPR011335">
    <property type="entry name" value="Restrct_endonuc-II-like"/>
</dbReference>
<dbReference type="InterPro" id="IPR011604">
    <property type="entry name" value="PDDEXK-like_dom_sf"/>
</dbReference>
<keyword evidence="1" id="KW-0472">Membrane</keyword>
<evidence type="ECO:0000313" key="3">
    <source>
        <dbReference type="Proteomes" id="UP001159363"/>
    </source>
</evidence>
<dbReference type="SUPFAM" id="SSF52980">
    <property type="entry name" value="Restriction endonuclease-like"/>
    <property type="match status" value="1"/>
</dbReference>
<dbReference type="EMBL" id="JARBHB010000004">
    <property type="protein sequence ID" value="KAJ8884954.1"/>
    <property type="molecule type" value="Genomic_DNA"/>
</dbReference>